<evidence type="ECO:0000256" key="2">
    <source>
        <dbReference type="ARBA" id="ARBA00022618"/>
    </source>
</evidence>
<evidence type="ECO:0000313" key="6">
    <source>
        <dbReference type="EMBL" id="ROR29697.1"/>
    </source>
</evidence>
<dbReference type="PANTHER" id="PTHR39455:SF1">
    <property type="entry name" value="CELL DIVISION PROTEIN ZAPD"/>
    <property type="match status" value="1"/>
</dbReference>
<accession>A0A3N1XXP8</accession>
<dbReference type="RefSeq" id="WP_170165137.1">
    <property type="nucleotide sequence ID" value="NZ_RJVI01000003.1"/>
</dbReference>
<dbReference type="SUPFAM" id="SSF160950">
    <property type="entry name" value="YacF-like"/>
    <property type="match status" value="1"/>
</dbReference>
<protein>
    <recommendedName>
        <fullName evidence="5">Cell division protein ZapD</fullName>
    </recommendedName>
    <alternativeName>
        <fullName evidence="5">Z ring-associated protein D</fullName>
    </alternativeName>
</protein>
<dbReference type="HAMAP" id="MF_01092">
    <property type="entry name" value="ZapD"/>
    <property type="match status" value="1"/>
</dbReference>
<proteinExistence type="inferred from homology"/>
<dbReference type="PANTHER" id="PTHR39455">
    <property type="entry name" value="CELL DIVISION PROTEIN ZAPD"/>
    <property type="match status" value="1"/>
</dbReference>
<evidence type="ECO:0000256" key="1">
    <source>
        <dbReference type="ARBA" id="ARBA00022490"/>
    </source>
</evidence>
<reference evidence="6 7" key="1">
    <citation type="submission" date="2018-11" db="EMBL/GenBank/DDBJ databases">
        <title>Genomic Encyclopedia of Type Strains, Phase IV (KMG-IV): sequencing the most valuable type-strain genomes for metagenomic binning, comparative biology and taxonomic classification.</title>
        <authorList>
            <person name="Goeker M."/>
        </authorList>
    </citation>
    <scope>NUCLEOTIDE SEQUENCE [LARGE SCALE GENOMIC DNA]</scope>
    <source>
        <strain evidence="6 7">DSM 100275</strain>
    </source>
</reference>
<keyword evidence="7" id="KW-1185">Reference proteome</keyword>
<comment type="function">
    <text evidence="5">Cell division factor that enhances FtsZ-ring assembly. Directly interacts with FtsZ and promotes bundling of FtsZ protofilaments, with a reduction in FtsZ GTPase activity.</text>
</comment>
<dbReference type="Gene3D" id="1.10.3900.10">
    <property type="entry name" value="YacF-like"/>
    <property type="match status" value="1"/>
</dbReference>
<dbReference type="InterPro" id="IPR027462">
    <property type="entry name" value="ZapD_C"/>
</dbReference>
<keyword evidence="2 5" id="KW-0132">Cell division</keyword>
<comment type="caution">
    <text evidence="6">The sequence shown here is derived from an EMBL/GenBank/DDBJ whole genome shotgun (WGS) entry which is preliminary data.</text>
</comment>
<dbReference type="Gene3D" id="2.60.440.10">
    <property type="entry name" value="YacF-like domains"/>
    <property type="match status" value="1"/>
</dbReference>
<keyword evidence="4 5" id="KW-0131">Cell cycle</keyword>
<evidence type="ECO:0000256" key="5">
    <source>
        <dbReference type="HAMAP-Rule" id="MF_01092"/>
    </source>
</evidence>
<evidence type="ECO:0000256" key="4">
    <source>
        <dbReference type="ARBA" id="ARBA00023306"/>
    </source>
</evidence>
<dbReference type="Pfam" id="PF07072">
    <property type="entry name" value="ZapD"/>
    <property type="match status" value="1"/>
</dbReference>
<organism evidence="6 7">
    <name type="scientific">Inmirania thermothiophila</name>
    <dbReference type="NCBI Taxonomy" id="1750597"/>
    <lineage>
        <taxon>Bacteria</taxon>
        <taxon>Pseudomonadati</taxon>
        <taxon>Pseudomonadota</taxon>
        <taxon>Gammaproteobacteria</taxon>
        <taxon>Chromatiales</taxon>
        <taxon>Ectothiorhodospiraceae</taxon>
        <taxon>Inmirania</taxon>
    </lineage>
</organism>
<comment type="subcellular location">
    <subcellularLocation>
        <location evidence="5">Cytoplasm</location>
    </subcellularLocation>
    <text evidence="5">Localizes to mid-cell in an FtsZ-dependent manner.</text>
</comment>
<sequence length="253" mass="28593">MHVVYEQPLNERTRTLLRLETLLAQAEHHAGGRSAWDSRAAVAAINEMLQICTRTDLKSELIKELERQCAVLERMRGNPDVDSERLGETLDELRTAVRTLHGTPGKIAEGLRQNEFLLAVRQRSAIPGGTCAFDLPGFHCWLSQPPEGRHADLEDWLAAFAPLGRAIALTLRLTRESALPTREQAREGFYQEYLDSATPCRLLRVILPADLALYPEISAGRHRFTIRFMEPASEGRPQQTEREVAFRLARCML</sequence>
<dbReference type="EMBL" id="RJVI01000003">
    <property type="protein sequence ID" value="ROR29697.1"/>
    <property type="molecule type" value="Genomic_DNA"/>
</dbReference>
<gene>
    <name evidence="5" type="primary">zapD</name>
    <name evidence="6" type="ORF">EDC57_2369</name>
</gene>
<dbReference type="GO" id="GO:0000917">
    <property type="term" value="P:division septum assembly"/>
    <property type="evidence" value="ECO:0007669"/>
    <property type="project" value="UniProtKB-KW"/>
</dbReference>
<dbReference type="GO" id="GO:0043093">
    <property type="term" value="P:FtsZ-dependent cytokinesis"/>
    <property type="evidence" value="ECO:0007669"/>
    <property type="project" value="UniProtKB-UniRule"/>
</dbReference>
<dbReference type="GO" id="GO:0032153">
    <property type="term" value="C:cell division site"/>
    <property type="evidence" value="ECO:0007669"/>
    <property type="project" value="TreeGrafter"/>
</dbReference>
<dbReference type="InterPro" id="IPR036268">
    <property type="entry name" value="ZapD_sf"/>
</dbReference>
<dbReference type="NCBIfam" id="NF003656">
    <property type="entry name" value="PRK05287.1-4"/>
    <property type="match status" value="1"/>
</dbReference>
<comment type="subunit">
    <text evidence="5">Interacts with FtsZ.</text>
</comment>
<evidence type="ECO:0000313" key="7">
    <source>
        <dbReference type="Proteomes" id="UP000276634"/>
    </source>
</evidence>
<keyword evidence="1 5" id="KW-0963">Cytoplasm</keyword>
<dbReference type="Proteomes" id="UP000276634">
    <property type="component" value="Unassembled WGS sequence"/>
</dbReference>
<comment type="similarity">
    <text evidence="5">Belongs to the ZapD family.</text>
</comment>
<dbReference type="InterPro" id="IPR009777">
    <property type="entry name" value="ZapD"/>
</dbReference>
<name>A0A3N1XXP8_9GAMM</name>
<evidence type="ECO:0000256" key="3">
    <source>
        <dbReference type="ARBA" id="ARBA00023210"/>
    </source>
</evidence>
<dbReference type="GO" id="GO:0005737">
    <property type="term" value="C:cytoplasm"/>
    <property type="evidence" value="ECO:0007669"/>
    <property type="project" value="UniProtKB-SubCell"/>
</dbReference>
<keyword evidence="3 5" id="KW-0717">Septation</keyword>
<dbReference type="AlphaFoldDB" id="A0A3N1XXP8"/>